<feature type="compositionally biased region" description="Low complexity" evidence="1">
    <location>
        <begin position="157"/>
        <end position="166"/>
    </location>
</feature>
<accession>A0AA38RRX9</accession>
<sequence length="928" mass="99402">MPRFSVAFGRRKSTADNFDNDVTAEPSFRVLDRSEVAPGRSFDGGATYAAKSHTLAKHSVSDIKVEDNLFADLKPQTNRGSGSSNTTKTISTDTSSRHSNVSTAASSADFSSHHEEQKIPHRKPVGDGPGGHHGPKSSGGFLKAAGRSFSFGGQKKPLPVVPNLDEPLPPPPVPPHSDEFGGVGRARAATASTSTTVTPPKLESDFSLDLGGDFGKMFGFDKRASVMTIRGNEPNGRQSLGPRSLTGNRLNQPAASIPAPIQIDKTSKVDPSPHSWGSQHSNENLLTHSPVQASPITENAPAAVPRQPSPLSGRPLRPGTSPETRKLSGFFGKRASPAPAAEDEDAKLLKETLSTVSKFMAGSGAVDAVSKPKAGSRYRRDEDTLTTSEAKTHDIQLDDEIGDDNLFDNSLAHSSRAAHRFVSRKPSPPPRTKVMTPAQFERYRQDKERQSAAPDAEKPEDKSDEEEIDYDDDEDEIEKQKQQAKQRRKQEAHMAVYRQQMMKVTGESNGGVAPSRPSLQMSFSTPNLPNMVDSNPAGKSSDSDEDEEVPLAILAAHGFPNKARPPTRLSTMMSNPNLRASAQPSYQRPGSVTGDAPAAGNGRLPAFARKLPQDPFVGAGLVHNPIRESIALGGGAPAHGHPGPVPPGGLVGVIVNEERSRAMRRGSPHVDPRHPIPGPAYDPVHGIPPQMMYQNRPTSTMMTPGDQAQMQMTQQMQQFMQMQMQFMQMMSGQNGNVGMGPNGMNPAAVNNMMPMMGAMAGPDMRHSYMGGNGSVVDLPRPESHNRSMSMVQPSSASWIQPPPPQINPGFAPSIHIQGVGYAPSIAPSERSNVGLPGRYRPVSHMPAAAGAELPRSSTMSGALGNWDKQPSPTVSVTPVSGGRKSGSGNASEDDDEEGWQAMKEKREKKRSIWKSKKSFGADIGALIN</sequence>
<evidence type="ECO:0000256" key="1">
    <source>
        <dbReference type="SAM" id="MobiDB-lite"/>
    </source>
</evidence>
<dbReference type="PANTHER" id="PTHR42068">
    <property type="entry name" value="YALI0B18964P"/>
    <property type="match status" value="1"/>
</dbReference>
<keyword evidence="3" id="KW-1185">Reference proteome</keyword>
<feature type="compositionally biased region" description="Low complexity" evidence="1">
    <location>
        <begin position="185"/>
        <end position="198"/>
    </location>
</feature>
<feature type="region of interest" description="Disordered" evidence="1">
    <location>
        <begin position="851"/>
        <end position="928"/>
    </location>
</feature>
<reference evidence="2" key="1">
    <citation type="submission" date="2022-07" db="EMBL/GenBank/DDBJ databases">
        <title>Fungi with potential for degradation of polypropylene.</title>
        <authorList>
            <person name="Gostincar C."/>
        </authorList>
    </citation>
    <scope>NUCLEOTIDE SEQUENCE</scope>
    <source>
        <strain evidence="2">EXF-13287</strain>
    </source>
</reference>
<evidence type="ECO:0000313" key="3">
    <source>
        <dbReference type="Proteomes" id="UP001174691"/>
    </source>
</evidence>
<dbReference type="PANTHER" id="PTHR42068:SF1">
    <property type="entry name" value="YALI0B18964P"/>
    <property type="match status" value="1"/>
</dbReference>
<name>A0AA38RRX9_9PEZI</name>
<feature type="region of interest" description="Disordered" evidence="1">
    <location>
        <begin position="1"/>
        <end position="24"/>
    </location>
</feature>
<feature type="compositionally biased region" description="Acidic residues" evidence="1">
    <location>
        <begin position="397"/>
        <end position="406"/>
    </location>
</feature>
<dbReference type="AlphaFoldDB" id="A0AA38RRX9"/>
<protein>
    <submittedName>
        <fullName evidence="2">Uncharacterized protein</fullName>
    </submittedName>
</protein>
<feature type="region of interest" description="Disordered" evidence="1">
    <location>
        <begin position="362"/>
        <end position="494"/>
    </location>
</feature>
<feature type="compositionally biased region" description="Polar residues" evidence="1">
    <location>
        <begin position="275"/>
        <end position="297"/>
    </location>
</feature>
<proteinExistence type="predicted"/>
<feature type="compositionally biased region" description="Polar residues" evidence="1">
    <location>
        <begin position="75"/>
        <end position="110"/>
    </location>
</feature>
<evidence type="ECO:0000313" key="2">
    <source>
        <dbReference type="EMBL" id="KAJ9144874.1"/>
    </source>
</evidence>
<comment type="caution">
    <text evidence="2">The sequence shown here is derived from an EMBL/GenBank/DDBJ whole genome shotgun (WGS) entry which is preliminary data.</text>
</comment>
<feature type="region of interest" description="Disordered" evidence="1">
    <location>
        <begin position="506"/>
        <end position="547"/>
    </location>
</feature>
<feature type="compositionally biased region" description="Polar residues" evidence="1">
    <location>
        <begin position="868"/>
        <end position="878"/>
    </location>
</feature>
<feature type="compositionally biased region" description="Acidic residues" evidence="1">
    <location>
        <begin position="462"/>
        <end position="477"/>
    </location>
</feature>
<feature type="compositionally biased region" description="Polar residues" evidence="1">
    <location>
        <begin position="245"/>
        <end position="254"/>
    </location>
</feature>
<dbReference type="EMBL" id="JANBVN010000094">
    <property type="protein sequence ID" value="KAJ9144874.1"/>
    <property type="molecule type" value="Genomic_DNA"/>
</dbReference>
<organism evidence="2 3">
    <name type="scientific">Coniochaeta hoffmannii</name>
    <dbReference type="NCBI Taxonomy" id="91930"/>
    <lineage>
        <taxon>Eukaryota</taxon>
        <taxon>Fungi</taxon>
        <taxon>Dikarya</taxon>
        <taxon>Ascomycota</taxon>
        <taxon>Pezizomycotina</taxon>
        <taxon>Sordariomycetes</taxon>
        <taxon>Sordariomycetidae</taxon>
        <taxon>Coniochaetales</taxon>
        <taxon>Coniochaetaceae</taxon>
        <taxon>Coniochaeta</taxon>
    </lineage>
</organism>
<feature type="region of interest" description="Disordered" evidence="1">
    <location>
        <begin position="229"/>
        <end position="345"/>
    </location>
</feature>
<feature type="region of interest" description="Disordered" evidence="1">
    <location>
        <begin position="73"/>
        <end position="204"/>
    </location>
</feature>
<feature type="compositionally biased region" description="Polar residues" evidence="1">
    <location>
        <begin position="517"/>
        <end position="528"/>
    </location>
</feature>
<dbReference type="Proteomes" id="UP001174691">
    <property type="component" value="Unassembled WGS sequence"/>
</dbReference>
<feature type="compositionally biased region" description="Basic residues" evidence="1">
    <location>
        <begin position="906"/>
        <end position="917"/>
    </location>
</feature>
<gene>
    <name evidence="2" type="ORF">NKR19_g6227</name>
</gene>
<feature type="compositionally biased region" description="Basic and acidic residues" evidence="1">
    <location>
        <begin position="441"/>
        <end position="461"/>
    </location>
</feature>